<proteinExistence type="predicted"/>
<dbReference type="Proteomes" id="UP000781104">
    <property type="component" value="Unassembled WGS sequence"/>
</dbReference>
<feature type="chain" id="PRO_5046426406" description="Secreted protein" evidence="2">
    <location>
        <begin position="25"/>
        <end position="50"/>
    </location>
</feature>
<dbReference type="RefSeq" id="WP_021828913.1">
    <property type="nucleotide sequence ID" value="NZ_CALUPS010000001.1"/>
</dbReference>
<evidence type="ECO:0008006" key="5">
    <source>
        <dbReference type="Google" id="ProtNLM"/>
    </source>
</evidence>
<protein>
    <recommendedName>
        <fullName evidence="5">Secreted protein</fullName>
    </recommendedName>
</protein>
<keyword evidence="2" id="KW-0732">Signal</keyword>
<comment type="caution">
    <text evidence="3">The sequence shown here is derived from an EMBL/GenBank/DDBJ whole genome shotgun (WGS) entry which is preliminary data.</text>
</comment>
<evidence type="ECO:0000313" key="3">
    <source>
        <dbReference type="EMBL" id="MBX6680485.1"/>
    </source>
</evidence>
<dbReference type="EMBL" id="JAEMHH010000016">
    <property type="protein sequence ID" value="MBX6680485.1"/>
    <property type="molecule type" value="Genomic_DNA"/>
</dbReference>
<evidence type="ECO:0000256" key="1">
    <source>
        <dbReference type="SAM" id="MobiDB-lite"/>
    </source>
</evidence>
<evidence type="ECO:0000313" key="4">
    <source>
        <dbReference type="Proteomes" id="UP000781104"/>
    </source>
</evidence>
<feature type="region of interest" description="Disordered" evidence="1">
    <location>
        <begin position="25"/>
        <end position="50"/>
    </location>
</feature>
<evidence type="ECO:0000256" key="2">
    <source>
        <dbReference type="SAM" id="SignalP"/>
    </source>
</evidence>
<organism evidence="3 4">
    <name type="scientific">Chlamydia gallinacea</name>
    <dbReference type="NCBI Taxonomy" id="1457153"/>
    <lineage>
        <taxon>Bacteria</taxon>
        <taxon>Pseudomonadati</taxon>
        <taxon>Chlamydiota</taxon>
        <taxon>Chlamydiia</taxon>
        <taxon>Chlamydiales</taxon>
        <taxon>Chlamydiaceae</taxon>
        <taxon>Chlamydia/Chlamydophila group</taxon>
        <taxon>Chlamydia</taxon>
    </lineage>
</organism>
<name>A0ABS7IW06_9CHLA</name>
<gene>
    <name evidence="3" type="ORF">JG731_03880</name>
</gene>
<accession>A0ABS7IW06</accession>
<sequence>MKKLILTLLLASFCGLGASSAVFADEGENTGGTSGQETCPEKTEESTSQS</sequence>
<keyword evidence="4" id="KW-1185">Reference proteome</keyword>
<dbReference type="GeneID" id="81478638"/>
<feature type="signal peptide" evidence="2">
    <location>
        <begin position="1"/>
        <end position="24"/>
    </location>
</feature>
<feature type="compositionally biased region" description="Basic and acidic residues" evidence="1">
    <location>
        <begin position="39"/>
        <end position="50"/>
    </location>
</feature>
<reference evidence="3 4" key="1">
    <citation type="journal article" date="2021" name="Sci. Rep.">
        <title>Genetic and phenotypic analysis of the pathogenic potential of two novel Chlamydia gallinacea strains compared to Chlamydia psittaci.</title>
        <authorList>
            <person name="Heijne M."/>
            <person name="Jelocnik M."/>
            <person name="Umanets A."/>
            <person name="Brouwer M.S.M."/>
            <person name="Dinkla A."/>
            <person name="Harders F."/>
            <person name="van Keulen L.J.M."/>
            <person name="Roest H.J."/>
            <person name="Schaafsma F."/>
            <person name="Velkers F.C."/>
            <person name="van der Goot J.A."/>
            <person name="Pannekoek Y."/>
            <person name="Koets A.P."/>
        </authorList>
    </citation>
    <scope>NUCLEOTIDE SEQUENCE [LARGE SCALE GENOMIC DNA]</scope>
    <source>
        <strain evidence="3 4">NL_F725</strain>
    </source>
</reference>